<dbReference type="GO" id="GO:0005524">
    <property type="term" value="F:ATP binding"/>
    <property type="evidence" value="ECO:0007669"/>
    <property type="project" value="UniProtKB-KW"/>
</dbReference>
<feature type="short sequence motif" description="Q motif" evidence="6">
    <location>
        <begin position="9"/>
        <end position="37"/>
    </location>
</feature>
<dbReference type="InterPro" id="IPR027417">
    <property type="entry name" value="P-loop_NTPase"/>
</dbReference>
<keyword evidence="2 7" id="KW-0378">Hydrolase</keyword>
<dbReference type="CDD" id="cd00268">
    <property type="entry name" value="DEADc"/>
    <property type="match status" value="1"/>
</dbReference>
<dbReference type="Proteomes" id="UP000176897">
    <property type="component" value="Unassembled WGS sequence"/>
</dbReference>
<gene>
    <name evidence="12" type="ORF">A3B21_00915</name>
</gene>
<evidence type="ECO:0000256" key="6">
    <source>
        <dbReference type="PROSITE-ProRule" id="PRU00552"/>
    </source>
</evidence>
<evidence type="ECO:0000256" key="3">
    <source>
        <dbReference type="ARBA" id="ARBA00022806"/>
    </source>
</evidence>
<evidence type="ECO:0000256" key="7">
    <source>
        <dbReference type="RuleBase" id="RU000492"/>
    </source>
</evidence>
<evidence type="ECO:0000256" key="5">
    <source>
        <dbReference type="ARBA" id="ARBA00038437"/>
    </source>
</evidence>
<name>A0A1F7UQD7_9BACT</name>
<dbReference type="InterPro" id="IPR011545">
    <property type="entry name" value="DEAD/DEAH_box_helicase_dom"/>
</dbReference>
<evidence type="ECO:0000259" key="11">
    <source>
        <dbReference type="PROSITE" id="PS51195"/>
    </source>
</evidence>
<dbReference type="CDD" id="cd18787">
    <property type="entry name" value="SF2_C_DEAD"/>
    <property type="match status" value="1"/>
</dbReference>
<evidence type="ECO:0000256" key="2">
    <source>
        <dbReference type="ARBA" id="ARBA00022801"/>
    </source>
</evidence>
<evidence type="ECO:0000256" key="1">
    <source>
        <dbReference type="ARBA" id="ARBA00022741"/>
    </source>
</evidence>
<evidence type="ECO:0000313" key="13">
    <source>
        <dbReference type="Proteomes" id="UP000176897"/>
    </source>
</evidence>
<feature type="region of interest" description="Disordered" evidence="8">
    <location>
        <begin position="374"/>
        <end position="414"/>
    </location>
</feature>
<evidence type="ECO:0000313" key="12">
    <source>
        <dbReference type="EMBL" id="OGL79954.1"/>
    </source>
</evidence>
<dbReference type="STRING" id="1802401.A3B21_00915"/>
<protein>
    <recommendedName>
        <fullName evidence="14">DEAD/DEAH box helicase</fullName>
    </recommendedName>
</protein>
<sequence length="414" mass="46333">MNTQNQHPHHFYDLGIAPRILEALERLHLTIPTPIQYKCIPPALEGKDIVGIAQTGTGKTLAFGIPMIQRLAQLKGQGLILLPTRELAIQVDEELQKIGRSFGLKTAVLIGGAAMGMQMQRLRHNPHIIVATPGRLLDHMEHKTVNLAFVRILVLDEADRMFDMGFAPQINRILAAVSKDRQTMLFSATMPSAIMNLASRHMKLPIRFEIAPPGTAAERVTHELFVVKKEAKARLLESMLGQYHGSVLTFVRRKHDAKRIVRVVRAMGHGAAELHSGRSLPQRREALEGFKSGKYRVLVATDIAARGIDVKGIELVLNFDLPDNPEDYVHRIGRTGRAGHEGHAVSFAMPDQASDVRAIERLIRLALPVSRLPELPPERFIPPPERNFGGYGRRPQRPGNRPGPRRGDFRHRRR</sequence>
<dbReference type="Pfam" id="PF00271">
    <property type="entry name" value="Helicase_C"/>
    <property type="match status" value="1"/>
</dbReference>
<dbReference type="GO" id="GO:0003676">
    <property type="term" value="F:nucleic acid binding"/>
    <property type="evidence" value="ECO:0007669"/>
    <property type="project" value="InterPro"/>
</dbReference>
<evidence type="ECO:0000259" key="10">
    <source>
        <dbReference type="PROSITE" id="PS51194"/>
    </source>
</evidence>
<dbReference type="SMART" id="SM00487">
    <property type="entry name" value="DEXDc"/>
    <property type="match status" value="1"/>
</dbReference>
<dbReference type="InterPro" id="IPR001650">
    <property type="entry name" value="Helicase_C-like"/>
</dbReference>
<dbReference type="PANTHER" id="PTHR47959:SF13">
    <property type="entry name" value="ATP-DEPENDENT RNA HELICASE RHLE"/>
    <property type="match status" value="1"/>
</dbReference>
<dbReference type="PANTHER" id="PTHR47959">
    <property type="entry name" value="ATP-DEPENDENT RNA HELICASE RHLE-RELATED"/>
    <property type="match status" value="1"/>
</dbReference>
<evidence type="ECO:0000259" key="9">
    <source>
        <dbReference type="PROSITE" id="PS51192"/>
    </source>
</evidence>
<evidence type="ECO:0000256" key="4">
    <source>
        <dbReference type="ARBA" id="ARBA00022840"/>
    </source>
</evidence>
<evidence type="ECO:0000256" key="8">
    <source>
        <dbReference type="SAM" id="MobiDB-lite"/>
    </source>
</evidence>
<proteinExistence type="inferred from homology"/>
<dbReference type="InterPro" id="IPR000629">
    <property type="entry name" value="RNA-helicase_DEAD-box_CS"/>
</dbReference>
<organism evidence="12 13">
    <name type="scientific">Candidatus Uhrbacteria bacterium RIFCSPLOWO2_01_FULL_47_24</name>
    <dbReference type="NCBI Taxonomy" id="1802401"/>
    <lineage>
        <taxon>Bacteria</taxon>
        <taxon>Candidatus Uhriibacteriota</taxon>
    </lineage>
</organism>
<accession>A0A1F7UQD7</accession>
<comment type="similarity">
    <text evidence="5 7">Belongs to the DEAD box helicase family.</text>
</comment>
<dbReference type="Pfam" id="PF00270">
    <property type="entry name" value="DEAD"/>
    <property type="match status" value="1"/>
</dbReference>
<comment type="caution">
    <text evidence="12">The sequence shown here is derived from an EMBL/GenBank/DDBJ whole genome shotgun (WGS) entry which is preliminary data.</text>
</comment>
<dbReference type="PROSITE" id="PS51195">
    <property type="entry name" value="Q_MOTIF"/>
    <property type="match status" value="1"/>
</dbReference>
<keyword evidence="4 7" id="KW-0067">ATP-binding</keyword>
<dbReference type="InterPro" id="IPR014014">
    <property type="entry name" value="RNA_helicase_DEAD_Q_motif"/>
</dbReference>
<dbReference type="InterPro" id="IPR050079">
    <property type="entry name" value="DEAD_box_RNA_helicase"/>
</dbReference>
<dbReference type="InterPro" id="IPR014001">
    <property type="entry name" value="Helicase_ATP-bd"/>
</dbReference>
<dbReference type="PROSITE" id="PS51192">
    <property type="entry name" value="HELICASE_ATP_BIND_1"/>
    <property type="match status" value="1"/>
</dbReference>
<dbReference type="GO" id="GO:0016787">
    <property type="term" value="F:hydrolase activity"/>
    <property type="evidence" value="ECO:0007669"/>
    <property type="project" value="UniProtKB-KW"/>
</dbReference>
<feature type="domain" description="Helicase C-terminal" evidence="10">
    <location>
        <begin position="219"/>
        <end position="378"/>
    </location>
</feature>
<dbReference type="EMBL" id="MGEJ01000019">
    <property type="protein sequence ID" value="OGL79954.1"/>
    <property type="molecule type" value="Genomic_DNA"/>
</dbReference>
<dbReference type="SMART" id="SM00490">
    <property type="entry name" value="HELICc"/>
    <property type="match status" value="1"/>
</dbReference>
<dbReference type="GO" id="GO:0005829">
    <property type="term" value="C:cytosol"/>
    <property type="evidence" value="ECO:0007669"/>
    <property type="project" value="TreeGrafter"/>
</dbReference>
<dbReference type="AlphaFoldDB" id="A0A1F7UQD7"/>
<keyword evidence="3 7" id="KW-0347">Helicase</keyword>
<dbReference type="PROSITE" id="PS00039">
    <property type="entry name" value="DEAD_ATP_HELICASE"/>
    <property type="match status" value="1"/>
</dbReference>
<dbReference type="PROSITE" id="PS51194">
    <property type="entry name" value="HELICASE_CTER"/>
    <property type="match status" value="1"/>
</dbReference>
<dbReference type="SUPFAM" id="SSF52540">
    <property type="entry name" value="P-loop containing nucleoside triphosphate hydrolases"/>
    <property type="match status" value="1"/>
</dbReference>
<feature type="domain" description="DEAD-box RNA helicase Q" evidence="11">
    <location>
        <begin position="9"/>
        <end position="37"/>
    </location>
</feature>
<dbReference type="Gene3D" id="3.40.50.300">
    <property type="entry name" value="P-loop containing nucleotide triphosphate hydrolases"/>
    <property type="match status" value="2"/>
</dbReference>
<reference evidence="12 13" key="1">
    <citation type="journal article" date="2016" name="Nat. Commun.">
        <title>Thousands of microbial genomes shed light on interconnected biogeochemical processes in an aquifer system.</title>
        <authorList>
            <person name="Anantharaman K."/>
            <person name="Brown C.T."/>
            <person name="Hug L.A."/>
            <person name="Sharon I."/>
            <person name="Castelle C.J."/>
            <person name="Probst A.J."/>
            <person name="Thomas B.C."/>
            <person name="Singh A."/>
            <person name="Wilkins M.J."/>
            <person name="Karaoz U."/>
            <person name="Brodie E.L."/>
            <person name="Williams K.H."/>
            <person name="Hubbard S.S."/>
            <person name="Banfield J.F."/>
        </authorList>
    </citation>
    <scope>NUCLEOTIDE SEQUENCE [LARGE SCALE GENOMIC DNA]</scope>
</reference>
<feature type="domain" description="Helicase ATP-binding" evidence="9">
    <location>
        <begin position="40"/>
        <end position="208"/>
    </location>
</feature>
<dbReference type="GO" id="GO:0003724">
    <property type="term" value="F:RNA helicase activity"/>
    <property type="evidence" value="ECO:0007669"/>
    <property type="project" value="InterPro"/>
</dbReference>
<dbReference type="InterPro" id="IPR044742">
    <property type="entry name" value="DEAD/DEAH_RhlB"/>
</dbReference>
<evidence type="ECO:0008006" key="14">
    <source>
        <dbReference type="Google" id="ProtNLM"/>
    </source>
</evidence>
<keyword evidence="1 7" id="KW-0547">Nucleotide-binding</keyword>